<evidence type="ECO:0000259" key="5">
    <source>
        <dbReference type="Pfam" id="PF06094"/>
    </source>
</evidence>
<dbReference type="SUPFAM" id="SSF110857">
    <property type="entry name" value="Gamma-glutamyl cyclotransferase-like"/>
    <property type="match status" value="1"/>
</dbReference>
<feature type="region of interest" description="Disordered" evidence="4">
    <location>
        <begin position="185"/>
        <end position="217"/>
    </location>
</feature>
<dbReference type="InterPro" id="IPR009288">
    <property type="entry name" value="AIG2-like_dom"/>
</dbReference>
<dbReference type="Proteomes" id="UP000310066">
    <property type="component" value="Unassembled WGS sequence"/>
</dbReference>
<evidence type="ECO:0000313" key="6">
    <source>
        <dbReference type="EMBL" id="TKA38240.1"/>
    </source>
</evidence>
<dbReference type="AlphaFoldDB" id="A0A4U0UQT6"/>
<gene>
    <name evidence="6" type="ORF">B0A54_09180</name>
</gene>
<evidence type="ECO:0000256" key="3">
    <source>
        <dbReference type="ARBA" id="ARBA00030602"/>
    </source>
</evidence>
<proteinExistence type="inferred from homology"/>
<keyword evidence="2" id="KW-0808">Transferase</keyword>
<organism evidence="6 7">
    <name type="scientific">Friedmanniomyces endolithicus</name>
    <dbReference type="NCBI Taxonomy" id="329885"/>
    <lineage>
        <taxon>Eukaryota</taxon>
        <taxon>Fungi</taxon>
        <taxon>Dikarya</taxon>
        <taxon>Ascomycota</taxon>
        <taxon>Pezizomycotina</taxon>
        <taxon>Dothideomycetes</taxon>
        <taxon>Dothideomycetidae</taxon>
        <taxon>Mycosphaerellales</taxon>
        <taxon>Teratosphaeriaceae</taxon>
        <taxon>Friedmanniomyces</taxon>
    </lineage>
</organism>
<evidence type="ECO:0000256" key="2">
    <source>
        <dbReference type="ARBA" id="ARBA00022679"/>
    </source>
</evidence>
<reference evidence="6 7" key="1">
    <citation type="submission" date="2017-03" db="EMBL/GenBank/DDBJ databases">
        <title>Genomes of endolithic fungi from Antarctica.</title>
        <authorList>
            <person name="Coleine C."/>
            <person name="Masonjones S."/>
            <person name="Stajich J.E."/>
        </authorList>
    </citation>
    <scope>NUCLEOTIDE SEQUENCE [LARGE SCALE GENOMIC DNA]</scope>
    <source>
        <strain evidence="6 7">CCFEE 5311</strain>
    </source>
</reference>
<dbReference type="InterPro" id="IPR045038">
    <property type="entry name" value="AIG2-like"/>
</dbReference>
<dbReference type="PANTHER" id="PTHR31544:SF2">
    <property type="entry name" value="AIG2-LIKE PROTEIN D"/>
    <property type="match status" value="1"/>
</dbReference>
<dbReference type="EMBL" id="NAJP01000046">
    <property type="protein sequence ID" value="TKA38240.1"/>
    <property type="molecule type" value="Genomic_DNA"/>
</dbReference>
<evidence type="ECO:0000313" key="7">
    <source>
        <dbReference type="Proteomes" id="UP000310066"/>
    </source>
</evidence>
<dbReference type="GO" id="GO:0016740">
    <property type="term" value="F:transferase activity"/>
    <property type="evidence" value="ECO:0007669"/>
    <property type="project" value="UniProtKB-KW"/>
</dbReference>
<evidence type="ECO:0000256" key="1">
    <source>
        <dbReference type="ARBA" id="ARBA00008861"/>
    </source>
</evidence>
<dbReference type="Pfam" id="PF06094">
    <property type="entry name" value="GGACT"/>
    <property type="match status" value="1"/>
</dbReference>
<feature type="domain" description="Gamma-glutamylcyclotransferase AIG2-like" evidence="5">
    <location>
        <begin position="9"/>
        <end position="147"/>
    </location>
</feature>
<dbReference type="Gene3D" id="3.10.490.10">
    <property type="entry name" value="Gamma-glutamyl cyclotransferase-like"/>
    <property type="match status" value="1"/>
</dbReference>
<accession>A0A4U0UQT6</accession>
<evidence type="ECO:0000256" key="4">
    <source>
        <dbReference type="SAM" id="MobiDB-lite"/>
    </source>
</evidence>
<dbReference type="InterPro" id="IPR013024">
    <property type="entry name" value="GGCT-like"/>
</dbReference>
<dbReference type="PANTHER" id="PTHR31544">
    <property type="entry name" value="AIG2-LIKE PROTEIN D"/>
    <property type="match status" value="1"/>
</dbReference>
<protein>
    <recommendedName>
        <fullName evidence="3">Putative gamma-glutamylcyclotransferase</fullName>
    </recommendedName>
</protein>
<dbReference type="CDD" id="cd06661">
    <property type="entry name" value="GGCT_like"/>
    <property type="match status" value="1"/>
</dbReference>
<dbReference type="InterPro" id="IPR036568">
    <property type="entry name" value="GGCT-like_sf"/>
</dbReference>
<name>A0A4U0UQT6_9PEZI</name>
<comment type="caution">
    <text evidence="6">The sequence shown here is derived from an EMBL/GenBank/DDBJ whole genome shotgun (WGS) entry which is preliminary data.</text>
</comment>
<dbReference type="OrthoDB" id="1044435at2759"/>
<comment type="similarity">
    <text evidence="1">Belongs to the gamma-glutamylcyclotransferase family.</text>
</comment>
<sequence length="217" mass="24015">MATPTHSAFFYGTLMAPQVLHRVCHGSTSPSNPIYAAHRFKNSPAILHNYRRHRVRHADYPAILPVATTTTDPDSSKATVRGTYVTGLTATDLWRLDIFEGSEYRRERVRVRLLPQANLTGSGEGGEEGEEVDAETYVWIADPQDLDERAWDFSEFQREKMRFWVGSEGAGEYAGRPSIMEVDDAVASAEQRDGTGGRGANGHISMALAEEQGKDDA</sequence>